<dbReference type="PANTHER" id="PTHR43834:SF6">
    <property type="entry name" value="GTPASE DER"/>
    <property type="match status" value="1"/>
</dbReference>
<accession>A0A3B0QDV4</accession>
<dbReference type="AlphaFoldDB" id="A0A3B0QDV4"/>
<keyword evidence="3" id="KW-1185">Reference proteome</keyword>
<dbReference type="Gene3D" id="3.30.300.20">
    <property type="match status" value="1"/>
</dbReference>
<dbReference type="KEGG" id="medw:NCTC10132_01254"/>
<evidence type="ECO:0000313" key="2">
    <source>
        <dbReference type="EMBL" id="SYV97883.1"/>
    </source>
</evidence>
<protein>
    <submittedName>
        <fullName evidence="2">GTP-binding protein EngA</fullName>
    </submittedName>
</protein>
<feature type="domain" description="GTPase Der C-terminal KH-domain-like" evidence="1">
    <location>
        <begin position="29"/>
        <end position="108"/>
    </location>
</feature>
<gene>
    <name evidence="2" type="primary">engA_1</name>
    <name evidence="2" type="ORF">NCTC10132_01254</name>
</gene>
<dbReference type="SUPFAM" id="SSF52540">
    <property type="entry name" value="P-loop containing nucleoside triphosphate hydrolases"/>
    <property type="match status" value="1"/>
</dbReference>
<dbReference type="InterPro" id="IPR032859">
    <property type="entry name" value="KH_dom-like"/>
</dbReference>
<reference evidence="3" key="1">
    <citation type="submission" date="2018-06" db="EMBL/GenBank/DDBJ databases">
        <authorList>
            <consortium name="Pathogen Informatics"/>
        </authorList>
    </citation>
    <scope>NUCLEOTIDE SEQUENCE [LARGE SCALE GENOMIC DNA]</scope>
    <source>
        <strain evidence="3">NCTC10132</strain>
    </source>
</reference>
<dbReference type="GO" id="GO:0043022">
    <property type="term" value="F:ribosome binding"/>
    <property type="evidence" value="ECO:0007669"/>
    <property type="project" value="TreeGrafter"/>
</dbReference>
<dbReference type="Pfam" id="PF14714">
    <property type="entry name" value="KH_dom-like"/>
    <property type="match status" value="1"/>
</dbReference>
<dbReference type="Proteomes" id="UP000257559">
    <property type="component" value="Chromosome"/>
</dbReference>
<evidence type="ECO:0000259" key="1">
    <source>
        <dbReference type="Pfam" id="PF14714"/>
    </source>
</evidence>
<dbReference type="InterPro" id="IPR027417">
    <property type="entry name" value="P-loop_NTPase"/>
</dbReference>
<sequence length="114" mass="13492">MFISAKYNQRLNKLVDKLNEVRENLERDIKPSLLSSLILETQLIQPAQPFNGGRLNIYYARKELAKIPTFTFFVNNKKFVHFSYERFLENQLRSTFNFEGCPLKLNFKNKNGLE</sequence>
<evidence type="ECO:0000313" key="3">
    <source>
        <dbReference type="Proteomes" id="UP000257559"/>
    </source>
</evidence>
<dbReference type="PANTHER" id="PTHR43834">
    <property type="entry name" value="GTPASE DER"/>
    <property type="match status" value="1"/>
</dbReference>
<proteinExistence type="predicted"/>
<dbReference type="InterPro" id="IPR015946">
    <property type="entry name" value="KH_dom-like_a/b"/>
</dbReference>
<organism evidence="2 3">
    <name type="scientific">Mycoplasmopsis edwardii</name>
    <dbReference type="NCBI Taxonomy" id="53558"/>
    <lineage>
        <taxon>Bacteria</taxon>
        <taxon>Bacillati</taxon>
        <taxon>Mycoplasmatota</taxon>
        <taxon>Mycoplasmoidales</taxon>
        <taxon>Metamycoplasmataceae</taxon>
        <taxon>Mycoplasmopsis</taxon>
    </lineage>
</organism>
<name>A0A3B0QDV4_9BACT</name>
<dbReference type="EMBL" id="LS991951">
    <property type="protein sequence ID" value="SYV97883.1"/>
    <property type="molecule type" value="Genomic_DNA"/>
</dbReference>